<dbReference type="Gene3D" id="3.40.50.150">
    <property type="entry name" value="Vaccinia Virus protein VP39"/>
    <property type="match status" value="1"/>
</dbReference>
<dbReference type="PANTHER" id="PTHR10509">
    <property type="entry name" value="O-METHYLTRANSFERASE-RELATED"/>
    <property type="match status" value="1"/>
</dbReference>
<accession>Q870E1</accession>
<evidence type="ECO:0000256" key="1">
    <source>
        <dbReference type="ARBA" id="ARBA00022603"/>
    </source>
</evidence>
<comment type="similarity">
    <text evidence="4">Belongs to the class I-like SAM-binding methyltransferase superfamily. Cation-dependent O-methyltransferase family.</text>
</comment>
<dbReference type="GO" id="GO:0032259">
    <property type="term" value="P:methylation"/>
    <property type="evidence" value="ECO:0007669"/>
    <property type="project" value="UniProtKB-KW"/>
</dbReference>
<dbReference type="AlphaFoldDB" id="Q870E1"/>
<dbReference type="InterPro" id="IPR002935">
    <property type="entry name" value="SAM_O-MeTrfase"/>
</dbReference>
<protein>
    <submittedName>
        <fullName evidence="5">Putative O-methyltransferase</fullName>
    </submittedName>
</protein>
<keyword evidence="2 5" id="KW-0808">Transferase</keyword>
<evidence type="ECO:0000313" key="5">
    <source>
        <dbReference type="EMBL" id="AAP31249.1"/>
    </source>
</evidence>
<dbReference type="InterPro" id="IPR029063">
    <property type="entry name" value="SAM-dependent_MTases_sf"/>
</dbReference>
<dbReference type="Pfam" id="PF01596">
    <property type="entry name" value="Methyltransf_3"/>
    <property type="match status" value="1"/>
</dbReference>
<sequence length="317" mass="35223">MKSCSCYLGLHFPAGCSLNRSCCALYIWQNPLLRESFLSPSYSTEDQCINQRLQVSFISSDIRGHHKTFYSQSSQDERHSTPLYTSPQLGQKVTDYAEQHSTPLPKHISDYHADISANREDSYYMSSIFQSQYNTFLAKSIRATRVLEIGVYVGFSALVWADAVGPSGLVTGLEFEPEYAELSKKAFAANGVDNVEILVGPASESLPKLNPTEPYDLVFIDADKTGYPGYLKQLLELSKPGNSSRILRPGALIVSDNVLRRGLVADDKALGDDELKGDQLKNVLAVRQFNDLALQSPRLETFVLPLWDGVNVSRLLD</sequence>
<dbReference type="CDD" id="cd02440">
    <property type="entry name" value="AdoMet_MTases"/>
    <property type="match status" value="1"/>
</dbReference>
<dbReference type="PANTHER" id="PTHR10509:SF14">
    <property type="entry name" value="CAFFEOYL-COA O-METHYLTRANSFERASE 3-RELATED"/>
    <property type="match status" value="1"/>
</dbReference>
<dbReference type="SUPFAM" id="SSF53335">
    <property type="entry name" value="S-adenosyl-L-methionine-dependent methyltransferases"/>
    <property type="match status" value="1"/>
</dbReference>
<reference evidence="5" key="1">
    <citation type="journal article" date="2003" name="Mol. Biol. Evol.">
        <title>Hop, an active Mutator-like element in the genome of the fungus Fusarium oxysporum.</title>
        <authorList>
            <person name="Chalvet F."/>
            <person name="Grimaldi C."/>
            <person name="Kaper F."/>
            <person name="Langin T."/>
            <person name="Daboussi M.J."/>
        </authorList>
    </citation>
    <scope>NUCLEOTIDE SEQUENCE</scope>
    <source>
        <strain evidence="5">Fom24</strain>
    </source>
</reference>
<evidence type="ECO:0000256" key="3">
    <source>
        <dbReference type="ARBA" id="ARBA00022691"/>
    </source>
</evidence>
<keyword evidence="3" id="KW-0949">S-adenosyl-L-methionine</keyword>
<dbReference type="GO" id="GO:0008171">
    <property type="term" value="F:O-methyltransferase activity"/>
    <property type="evidence" value="ECO:0007669"/>
    <property type="project" value="InterPro"/>
</dbReference>
<keyword evidence="1 5" id="KW-0489">Methyltransferase</keyword>
<dbReference type="InterPro" id="IPR050362">
    <property type="entry name" value="Cation-dep_OMT"/>
</dbReference>
<organism evidence="5">
    <name type="scientific">Fusarium oxysporum f. sp. melonis</name>
    <dbReference type="NCBI Taxonomy" id="61369"/>
    <lineage>
        <taxon>Eukaryota</taxon>
        <taxon>Fungi</taxon>
        <taxon>Dikarya</taxon>
        <taxon>Ascomycota</taxon>
        <taxon>Pezizomycotina</taxon>
        <taxon>Sordariomycetes</taxon>
        <taxon>Hypocreomycetidae</taxon>
        <taxon>Hypocreales</taxon>
        <taxon>Nectriaceae</taxon>
        <taxon>Fusarium</taxon>
        <taxon>Fusarium oxysporum species complex</taxon>
    </lineage>
</organism>
<dbReference type="GO" id="GO:0008757">
    <property type="term" value="F:S-adenosylmethionine-dependent methyltransferase activity"/>
    <property type="evidence" value="ECO:0007669"/>
    <property type="project" value="TreeGrafter"/>
</dbReference>
<evidence type="ECO:0000256" key="2">
    <source>
        <dbReference type="ARBA" id="ARBA00022679"/>
    </source>
</evidence>
<dbReference type="EMBL" id="AY267760">
    <property type="protein sequence ID" value="AAP31249.1"/>
    <property type="molecule type" value="Genomic_DNA"/>
</dbReference>
<evidence type="ECO:0000256" key="4">
    <source>
        <dbReference type="ARBA" id="ARBA00023453"/>
    </source>
</evidence>
<name>Q870E1_FUSOX</name>
<dbReference type="PROSITE" id="PS51682">
    <property type="entry name" value="SAM_OMT_I"/>
    <property type="match status" value="1"/>
</dbReference>
<proteinExistence type="inferred from homology"/>